<dbReference type="Proteomes" id="UP000682843">
    <property type="component" value="Chromosome"/>
</dbReference>
<organism evidence="3 4">
    <name type="scientific">Tardiphaga alba</name>
    <dbReference type="NCBI Taxonomy" id="340268"/>
    <lineage>
        <taxon>Bacteria</taxon>
        <taxon>Pseudomonadati</taxon>
        <taxon>Pseudomonadota</taxon>
        <taxon>Alphaproteobacteria</taxon>
        <taxon>Hyphomicrobiales</taxon>
        <taxon>Nitrobacteraceae</taxon>
        <taxon>Tardiphaga</taxon>
    </lineage>
</organism>
<gene>
    <name evidence="3" type="ORF">RPMA_18220</name>
</gene>
<keyword evidence="2" id="KW-0472">Membrane</keyword>
<dbReference type="RefSeq" id="WP_211909138.1">
    <property type="nucleotide sequence ID" value="NZ_CP036498.1"/>
</dbReference>
<evidence type="ECO:0000313" key="3">
    <source>
        <dbReference type="EMBL" id="QUS40554.1"/>
    </source>
</evidence>
<proteinExistence type="predicted"/>
<name>A0ABX8AAF1_9BRAD</name>
<feature type="transmembrane region" description="Helical" evidence="2">
    <location>
        <begin position="30"/>
        <end position="52"/>
    </location>
</feature>
<keyword evidence="4" id="KW-1185">Reference proteome</keyword>
<protein>
    <recommendedName>
        <fullName evidence="5">DUF1049 domain-containing protein</fullName>
    </recommendedName>
</protein>
<feature type="region of interest" description="Disordered" evidence="1">
    <location>
        <begin position="108"/>
        <end position="129"/>
    </location>
</feature>
<accession>A0ABX8AAF1</accession>
<sequence>MGKSPSGLSANAAERVELLRVDQRYKTLRTLLRCCLGGVAFHYLHDSIFFLAGETTKLAFELAVLADFKFAITLTLAGCAAGWAVVERSLRYRKVEYFQKRIRELETGIDPSRSSSGLTPKGKTHPGDK</sequence>
<evidence type="ECO:0000256" key="2">
    <source>
        <dbReference type="SAM" id="Phobius"/>
    </source>
</evidence>
<keyword evidence="2" id="KW-1133">Transmembrane helix</keyword>
<dbReference type="EMBL" id="CP036498">
    <property type="protein sequence ID" value="QUS40554.1"/>
    <property type="molecule type" value="Genomic_DNA"/>
</dbReference>
<evidence type="ECO:0008006" key="5">
    <source>
        <dbReference type="Google" id="ProtNLM"/>
    </source>
</evidence>
<keyword evidence="2" id="KW-0812">Transmembrane</keyword>
<evidence type="ECO:0000256" key="1">
    <source>
        <dbReference type="SAM" id="MobiDB-lite"/>
    </source>
</evidence>
<reference evidence="3 4" key="1">
    <citation type="submission" date="2019-02" db="EMBL/GenBank/DDBJ databases">
        <title>Emended description of the genus Rhodopseudomonas and description of Rhodopseudomonas albus sp. nov., a non-phototrophic, heavy-metal-tolerant bacterium isolated from garden soil.</title>
        <authorList>
            <person name="Bao Z."/>
            <person name="Cao W.W."/>
            <person name="Sato Y."/>
            <person name="Nishizawa T."/>
            <person name="Zhao J."/>
            <person name="Guo Y."/>
            <person name="Ohta H."/>
        </authorList>
    </citation>
    <scope>NUCLEOTIDE SEQUENCE [LARGE SCALE GENOMIC DNA]</scope>
    <source>
        <strain evidence="3 4">SK50-23</strain>
    </source>
</reference>
<evidence type="ECO:0000313" key="4">
    <source>
        <dbReference type="Proteomes" id="UP000682843"/>
    </source>
</evidence>
<feature type="transmembrane region" description="Helical" evidence="2">
    <location>
        <begin position="64"/>
        <end position="86"/>
    </location>
</feature>